<dbReference type="AlphaFoldDB" id="A0A6J6SZL9"/>
<dbReference type="EMBL" id="CAEZYU010000037">
    <property type="protein sequence ID" value="CAB4740077.1"/>
    <property type="molecule type" value="Genomic_DNA"/>
</dbReference>
<evidence type="ECO:0000313" key="1">
    <source>
        <dbReference type="EMBL" id="CAB4740077.1"/>
    </source>
</evidence>
<sequence>MKRFGALLLAVGMIFGSLMLRNSLDAKSQTSNASGGGNSVDPGKAFRLTCASDLEVVCKGLEGANPALTVTIEQAGITADRLTALADGGDPGFDAWLTVGPWAEIVQDNRSFTANAGEVLETPSAVLASSSADIVTLKTDEQALTDSCGGAITWKCLGENQSLPQPQSIGMPSPNTGAGLAVLADATNSYFSADDYSAADFEDPAFISWFSQLTKNPQNSQLGAQTVLVRALTAAGTYTTVGALSSEVASLPTSSRRFGVISPPKDAPSQPVIAQVRLVPAQGIDTKSAVNQIDQEALTKLLEGSGWNTSSPDQASNMPEPGVLQVLREMWAA</sequence>
<proteinExistence type="predicted"/>
<name>A0A6J6SZL9_9ZZZZ</name>
<organism evidence="1">
    <name type="scientific">freshwater metagenome</name>
    <dbReference type="NCBI Taxonomy" id="449393"/>
    <lineage>
        <taxon>unclassified sequences</taxon>
        <taxon>metagenomes</taxon>
        <taxon>ecological metagenomes</taxon>
    </lineage>
</organism>
<accession>A0A6J6SZL9</accession>
<gene>
    <name evidence="1" type="ORF">UFOPK2766_00972</name>
</gene>
<reference evidence="1" key="1">
    <citation type="submission" date="2020-05" db="EMBL/GenBank/DDBJ databases">
        <authorList>
            <person name="Chiriac C."/>
            <person name="Salcher M."/>
            <person name="Ghai R."/>
            <person name="Kavagutti S V."/>
        </authorList>
    </citation>
    <scope>NUCLEOTIDE SEQUENCE</scope>
</reference>
<protein>
    <submittedName>
        <fullName evidence="1">Unannotated protein</fullName>
    </submittedName>
</protein>